<sequence length="331" mass="39402">MKNERNNYTYWDYVANTKRLQREYGWTAEQIAHSTNTQLSVVQKRLAEEIPEDSFCAWDAQTRAKIRTVIARYGIKKASYYLGVPEKRLKALSEWANRPKASYYKLWHDTKYWFQQYSFSFGWSDLANWIKEFYPLSPYLKELEHHESMSPVQSKGAWEELITLPSPMDTVSASYYIAAFRYHHTTFNFTHNGITYFNKRIIYDAKTEHKYRINGVYIILREHKRYNRQFKMDRNRIVSHLKSLPVGERILLTMVHKGYQYGIVLTKTKLDEGPAKWVITGARRTITFYPGVPKWAYESFGENEQLETYSKPRKERRRLPKVSPLPTQVEN</sequence>
<evidence type="ECO:0000313" key="2">
    <source>
        <dbReference type="EMBL" id="ETD73096.1"/>
    </source>
</evidence>
<evidence type="ECO:0000313" key="3">
    <source>
        <dbReference type="Proteomes" id="UP000018766"/>
    </source>
</evidence>
<evidence type="ECO:0000256" key="1">
    <source>
        <dbReference type="SAM" id="MobiDB-lite"/>
    </source>
</evidence>
<organism evidence="2 3">
    <name type="scientific">Pelistega indica</name>
    <dbReference type="NCBI Taxonomy" id="1414851"/>
    <lineage>
        <taxon>Bacteria</taxon>
        <taxon>Pseudomonadati</taxon>
        <taxon>Pseudomonadota</taxon>
        <taxon>Betaproteobacteria</taxon>
        <taxon>Burkholderiales</taxon>
        <taxon>Alcaligenaceae</taxon>
        <taxon>Pelistega</taxon>
    </lineage>
</organism>
<dbReference type="EMBL" id="AYSV01000002">
    <property type="protein sequence ID" value="ETD73096.1"/>
    <property type="molecule type" value="Genomic_DNA"/>
</dbReference>
<accession>V8GAF7</accession>
<dbReference type="AlphaFoldDB" id="V8GAF7"/>
<protein>
    <submittedName>
        <fullName evidence="2">Uncharacterized protein</fullName>
    </submittedName>
</protein>
<feature type="compositionally biased region" description="Basic residues" evidence="1">
    <location>
        <begin position="311"/>
        <end position="320"/>
    </location>
</feature>
<dbReference type="Proteomes" id="UP000018766">
    <property type="component" value="Unassembled WGS sequence"/>
</dbReference>
<name>V8GAF7_9BURK</name>
<gene>
    <name evidence="2" type="ORF">V757_00375</name>
</gene>
<proteinExistence type="predicted"/>
<reference evidence="2 3" key="1">
    <citation type="submission" date="2013-11" db="EMBL/GenBank/DDBJ databases">
        <title>Genomic analysis of Pelistega sp. HM-7.</title>
        <authorList>
            <person name="Kumbhare S.V."/>
            <person name="Shetty S.A."/>
            <person name="Sharma O."/>
            <person name="Dhotre D.P."/>
        </authorList>
    </citation>
    <scope>NUCLEOTIDE SEQUENCE [LARGE SCALE GENOMIC DNA]</scope>
    <source>
        <strain evidence="2 3">HM-7</strain>
    </source>
</reference>
<keyword evidence="3" id="KW-1185">Reference proteome</keyword>
<feature type="region of interest" description="Disordered" evidence="1">
    <location>
        <begin position="306"/>
        <end position="331"/>
    </location>
</feature>
<comment type="caution">
    <text evidence="2">The sequence shown here is derived from an EMBL/GenBank/DDBJ whole genome shotgun (WGS) entry which is preliminary data.</text>
</comment>
<dbReference type="RefSeq" id="WP_023948777.1">
    <property type="nucleotide sequence ID" value="NZ_AYSV01000002.1"/>
</dbReference>